<accession>A0ACC0DD36</accession>
<gene>
    <name evidence="1" type="ORF">F4821DRAFT_228805</name>
</gene>
<reference evidence="1 2" key="1">
    <citation type="journal article" date="2022" name="New Phytol.">
        <title>Ecological generalism drives hyperdiversity of secondary metabolite gene clusters in xylarialean endophytes.</title>
        <authorList>
            <person name="Franco M.E.E."/>
            <person name="Wisecaver J.H."/>
            <person name="Arnold A.E."/>
            <person name="Ju Y.M."/>
            <person name="Slot J.C."/>
            <person name="Ahrendt S."/>
            <person name="Moore L.P."/>
            <person name="Eastman K.E."/>
            <person name="Scott K."/>
            <person name="Konkel Z."/>
            <person name="Mondo S.J."/>
            <person name="Kuo A."/>
            <person name="Hayes R.D."/>
            <person name="Haridas S."/>
            <person name="Andreopoulos B."/>
            <person name="Riley R."/>
            <person name="LaButti K."/>
            <person name="Pangilinan J."/>
            <person name="Lipzen A."/>
            <person name="Amirebrahimi M."/>
            <person name="Yan J."/>
            <person name="Adam C."/>
            <person name="Keymanesh K."/>
            <person name="Ng V."/>
            <person name="Louie K."/>
            <person name="Northen T."/>
            <person name="Drula E."/>
            <person name="Henrissat B."/>
            <person name="Hsieh H.M."/>
            <person name="Youens-Clark K."/>
            <person name="Lutzoni F."/>
            <person name="Miadlikowska J."/>
            <person name="Eastwood D.C."/>
            <person name="Hamelin R.C."/>
            <person name="Grigoriev I.V."/>
            <person name="U'Ren J.M."/>
        </authorList>
    </citation>
    <scope>NUCLEOTIDE SEQUENCE [LARGE SCALE GENOMIC DNA]</scope>
    <source>
        <strain evidence="1 2">ER1909</strain>
    </source>
</reference>
<comment type="caution">
    <text evidence="1">The sequence shown here is derived from an EMBL/GenBank/DDBJ whole genome shotgun (WGS) entry which is preliminary data.</text>
</comment>
<evidence type="ECO:0000313" key="2">
    <source>
        <dbReference type="Proteomes" id="UP001497680"/>
    </source>
</evidence>
<dbReference type="Proteomes" id="UP001497680">
    <property type="component" value="Unassembled WGS sequence"/>
</dbReference>
<dbReference type="EMBL" id="MU394290">
    <property type="protein sequence ID" value="KAI6090677.1"/>
    <property type="molecule type" value="Genomic_DNA"/>
</dbReference>
<evidence type="ECO:0000313" key="1">
    <source>
        <dbReference type="EMBL" id="KAI6090677.1"/>
    </source>
</evidence>
<sequence>MERKEKKCVSSSLAQEMDLEEYLESISASTPGVATPSHTSTTTNSTDHLHSFTAPPYTGQTFAIRERKSGRLLTLINGRIRLEHCTGEQGGWYWKCVEETGWLTFRSLVSGEYLGFQGNRRFCARRHPEGGYLLMLKQGDDLERIIIQEDNSVLLSPSEEKGTLWDFEKVQGYEPERSQKLSTSQLWRTHYLSTVVRLDAEYFT</sequence>
<protein>
    <submittedName>
        <fullName evidence="1">Uncharacterized protein</fullName>
    </submittedName>
</protein>
<name>A0ACC0DD36_9PEZI</name>
<organism evidence="1 2">
    <name type="scientific">Hypoxylon rubiginosum</name>
    <dbReference type="NCBI Taxonomy" id="110542"/>
    <lineage>
        <taxon>Eukaryota</taxon>
        <taxon>Fungi</taxon>
        <taxon>Dikarya</taxon>
        <taxon>Ascomycota</taxon>
        <taxon>Pezizomycotina</taxon>
        <taxon>Sordariomycetes</taxon>
        <taxon>Xylariomycetidae</taxon>
        <taxon>Xylariales</taxon>
        <taxon>Hypoxylaceae</taxon>
        <taxon>Hypoxylon</taxon>
    </lineage>
</organism>
<keyword evidence="2" id="KW-1185">Reference proteome</keyword>
<proteinExistence type="predicted"/>